<evidence type="ECO:0000256" key="5">
    <source>
        <dbReference type="ARBA" id="ARBA00023136"/>
    </source>
</evidence>
<feature type="transmembrane region" description="Helical" evidence="6">
    <location>
        <begin position="222"/>
        <end position="246"/>
    </location>
</feature>
<evidence type="ECO:0000256" key="6">
    <source>
        <dbReference type="SAM" id="Phobius"/>
    </source>
</evidence>
<organism evidence="7 8">
    <name type="scientific">Salicibibacter kimchii</name>
    <dbReference type="NCBI Taxonomy" id="2099786"/>
    <lineage>
        <taxon>Bacteria</taxon>
        <taxon>Bacillati</taxon>
        <taxon>Bacillota</taxon>
        <taxon>Bacilli</taxon>
        <taxon>Bacillales</taxon>
        <taxon>Bacillaceae</taxon>
        <taxon>Salicibibacter</taxon>
    </lineage>
</organism>
<gene>
    <name evidence="7" type="ORF">DT065_12635</name>
</gene>
<evidence type="ECO:0000313" key="7">
    <source>
        <dbReference type="EMBL" id="AXF56770.1"/>
    </source>
</evidence>
<evidence type="ECO:0000256" key="4">
    <source>
        <dbReference type="ARBA" id="ARBA00022989"/>
    </source>
</evidence>
<feature type="transmembrane region" description="Helical" evidence="6">
    <location>
        <begin position="12"/>
        <end position="34"/>
    </location>
</feature>
<feature type="transmembrane region" description="Helical" evidence="6">
    <location>
        <begin position="376"/>
        <end position="398"/>
    </location>
</feature>
<evidence type="ECO:0000256" key="3">
    <source>
        <dbReference type="ARBA" id="ARBA00022692"/>
    </source>
</evidence>
<dbReference type="PANTHER" id="PTHR42770:SF7">
    <property type="entry name" value="MEMBRANE PROTEIN"/>
    <property type="match status" value="1"/>
</dbReference>
<evidence type="ECO:0000256" key="1">
    <source>
        <dbReference type="ARBA" id="ARBA00004651"/>
    </source>
</evidence>
<dbReference type="Gene3D" id="1.20.1740.10">
    <property type="entry name" value="Amino acid/polyamine transporter I"/>
    <property type="match status" value="1"/>
</dbReference>
<keyword evidence="3 6" id="KW-0812">Transmembrane</keyword>
<sequence length="443" mass="47740">MKFKYVDNSGKLGLFGALNIMIGSLLGAAIYIMLPDIIEGVGTGMFLAFLIGSLPAVFSGVYYIQLNATFPNSGGTYYFSKRLLGKYAGFIASSFLMFGVIGGVAMLANGFSQYFSLYFPGIPVTIPLVGILLLFIIINIFGIRTVSTLQSIMVLIILSALLIFIVPGLIYGSGVETGNYFLPGGSSALFAASVTAFMSYGTFVLLSSLGGKIKNPKRNTPLAMGIGIIGVTIIFMGVTITATMVAPSEMISQSSTALVDISSLYLPEFVSLFIGFSGLLAIATTLNATVTVGATELQILAQNKHLPNYIGKNHRKYQTPTNALLFTGLSTLILLVTGLSQEILMHITIVGILLSVFITGLASLQLPKTEDYKLAMFHFPSWIFYPSIFIGGLLSLGYSVYIFYAYPIIGALLIIFLFLMNGLHYFRHLVSNKISVVKSNKEL</sequence>
<feature type="transmembrane region" description="Helical" evidence="6">
    <location>
        <begin position="46"/>
        <end position="66"/>
    </location>
</feature>
<feature type="transmembrane region" description="Helical" evidence="6">
    <location>
        <begin position="272"/>
        <end position="300"/>
    </location>
</feature>
<name>A0A345C0N9_9BACI</name>
<dbReference type="AlphaFoldDB" id="A0A345C0N9"/>
<dbReference type="RefSeq" id="WP_114373999.1">
    <property type="nucleotide sequence ID" value="NZ_CP031092.1"/>
</dbReference>
<feature type="transmembrane region" description="Helical" evidence="6">
    <location>
        <begin position="152"/>
        <end position="170"/>
    </location>
</feature>
<feature type="transmembrane region" description="Helical" evidence="6">
    <location>
        <begin position="321"/>
        <end position="337"/>
    </location>
</feature>
<accession>A0A345C0N9</accession>
<dbReference type="EMBL" id="CP031092">
    <property type="protein sequence ID" value="AXF56770.1"/>
    <property type="molecule type" value="Genomic_DNA"/>
</dbReference>
<comment type="subcellular location">
    <subcellularLocation>
        <location evidence="1">Cell membrane</location>
        <topology evidence="1">Multi-pass membrane protein</topology>
    </subcellularLocation>
</comment>
<keyword evidence="4 6" id="KW-1133">Transmembrane helix</keyword>
<evidence type="ECO:0000313" key="8">
    <source>
        <dbReference type="Proteomes" id="UP000252100"/>
    </source>
</evidence>
<feature type="transmembrane region" description="Helical" evidence="6">
    <location>
        <begin position="117"/>
        <end position="140"/>
    </location>
</feature>
<feature type="transmembrane region" description="Helical" evidence="6">
    <location>
        <begin position="190"/>
        <end position="210"/>
    </location>
</feature>
<dbReference type="Proteomes" id="UP000252100">
    <property type="component" value="Chromosome"/>
</dbReference>
<keyword evidence="2" id="KW-1003">Cell membrane</keyword>
<reference evidence="7 8" key="1">
    <citation type="journal article" date="2018" name="J. Microbiol.">
        <title>Salicibibacter kimchii gen. nov., sp. nov., a moderately halophilic and alkalitolerant bacterium in the family Bacillaceae, isolated from kimchi.</title>
        <authorList>
            <person name="Jang J.Y."/>
            <person name="Oh Y.J."/>
            <person name="Lim S.K."/>
            <person name="Park H.K."/>
            <person name="Lee C."/>
            <person name="Kim J.Y."/>
            <person name="Lee M.A."/>
            <person name="Choi H.J."/>
        </authorList>
    </citation>
    <scope>NUCLEOTIDE SEQUENCE [LARGE SCALE GENOMIC DNA]</scope>
    <source>
        <strain evidence="7 8">NKC1-1</strain>
    </source>
</reference>
<feature type="transmembrane region" description="Helical" evidence="6">
    <location>
        <begin position="343"/>
        <end position="364"/>
    </location>
</feature>
<protein>
    <submittedName>
        <fullName evidence="7">Amino acid permease</fullName>
    </submittedName>
</protein>
<feature type="transmembrane region" description="Helical" evidence="6">
    <location>
        <begin position="404"/>
        <end position="426"/>
    </location>
</feature>
<dbReference type="GO" id="GO:0005886">
    <property type="term" value="C:plasma membrane"/>
    <property type="evidence" value="ECO:0007669"/>
    <property type="project" value="UniProtKB-SubCell"/>
</dbReference>
<proteinExistence type="predicted"/>
<dbReference type="InterPro" id="IPR002293">
    <property type="entry name" value="AA/rel_permease1"/>
</dbReference>
<dbReference type="PANTHER" id="PTHR42770">
    <property type="entry name" value="AMINO ACID TRANSPORTER-RELATED"/>
    <property type="match status" value="1"/>
</dbReference>
<dbReference type="PIRSF" id="PIRSF006060">
    <property type="entry name" value="AA_transporter"/>
    <property type="match status" value="1"/>
</dbReference>
<dbReference type="KEGG" id="rue:DT065_12635"/>
<keyword evidence="5 6" id="KW-0472">Membrane</keyword>
<dbReference type="OrthoDB" id="9762947at2"/>
<dbReference type="GO" id="GO:0022857">
    <property type="term" value="F:transmembrane transporter activity"/>
    <property type="evidence" value="ECO:0007669"/>
    <property type="project" value="InterPro"/>
</dbReference>
<dbReference type="InterPro" id="IPR050367">
    <property type="entry name" value="APC_superfamily"/>
</dbReference>
<evidence type="ECO:0000256" key="2">
    <source>
        <dbReference type="ARBA" id="ARBA00022475"/>
    </source>
</evidence>
<keyword evidence="8" id="KW-1185">Reference proteome</keyword>
<dbReference type="Pfam" id="PF13520">
    <property type="entry name" value="AA_permease_2"/>
    <property type="match status" value="1"/>
</dbReference>
<feature type="transmembrane region" description="Helical" evidence="6">
    <location>
        <begin position="87"/>
        <end position="111"/>
    </location>
</feature>